<dbReference type="GO" id="GO:0004721">
    <property type="term" value="F:phosphoprotein phosphatase activity"/>
    <property type="evidence" value="ECO:0007669"/>
    <property type="project" value="UniProtKB-KW"/>
</dbReference>
<evidence type="ECO:0000256" key="8">
    <source>
        <dbReference type="PROSITE-ProRule" id="PRU00191"/>
    </source>
</evidence>
<evidence type="ECO:0000256" key="9">
    <source>
        <dbReference type="SAM" id="MobiDB-lite"/>
    </source>
</evidence>
<evidence type="ECO:0000259" key="11">
    <source>
        <dbReference type="PROSITE" id="PS51181"/>
    </source>
</evidence>
<dbReference type="InterPro" id="IPR014020">
    <property type="entry name" value="Tensin_C2-dom"/>
</dbReference>
<feature type="region of interest" description="Disordered" evidence="9">
    <location>
        <begin position="513"/>
        <end position="551"/>
    </location>
</feature>
<evidence type="ECO:0000256" key="2">
    <source>
        <dbReference type="ARBA" id="ARBA00007881"/>
    </source>
</evidence>
<reference evidence="13 14" key="1">
    <citation type="submission" date="2024-09" db="EMBL/GenBank/DDBJ databases">
        <title>A chromosome-level genome assembly of Gray's grenadier anchovy, Coilia grayii.</title>
        <authorList>
            <person name="Fu Z."/>
        </authorList>
    </citation>
    <scope>NUCLEOTIDE SEQUENCE [LARGE SCALE GENOMIC DNA]</scope>
    <source>
        <strain evidence="13">G4</strain>
        <tissue evidence="13">Muscle</tissue>
    </source>
</reference>
<feature type="compositionally biased region" description="Basic and acidic residues" evidence="9">
    <location>
        <begin position="888"/>
        <end position="898"/>
    </location>
</feature>
<feature type="domain" description="SH2" evidence="10">
    <location>
        <begin position="1230"/>
        <end position="1340"/>
    </location>
</feature>
<feature type="compositionally biased region" description="Polar residues" evidence="9">
    <location>
        <begin position="871"/>
        <end position="883"/>
    </location>
</feature>
<proteinExistence type="inferred from homology"/>
<dbReference type="CDD" id="cd14562">
    <property type="entry name" value="PTP_tensin-2"/>
    <property type="match status" value="1"/>
</dbReference>
<accession>A0ABD1KYJ9</accession>
<keyword evidence="7 8" id="KW-0727">SH2 domain</keyword>
<dbReference type="Pfam" id="PF10409">
    <property type="entry name" value="PTEN_C2"/>
    <property type="match status" value="1"/>
</dbReference>
<feature type="region of interest" description="Disordered" evidence="9">
    <location>
        <begin position="709"/>
        <end position="831"/>
    </location>
</feature>
<dbReference type="PANTHER" id="PTHR45734:SF1">
    <property type="entry name" value="TENSIN-2"/>
    <property type="match status" value="1"/>
</dbReference>
<evidence type="ECO:0000313" key="13">
    <source>
        <dbReference type="EMBL" id="KAL2103803.1"/>
    </source>
</evidence>
<comment type="subcellular location">
    <subcellularLocation>
        <location evidence="1">Cell junction</location>
        <location evidence="1">Focal adhesion</location>
    </subcellularLocation>
</comment>
<feature type="compositionally biased region" description="Pro residues" evidence="9">
    <location>
        <begin position="909"/>
        <end position="921"/>
    </location>
</feature>
<protein>
    <recommendedName>
        <fullName evidence="15">Tensin-2</fullName>
    </recommendedName>
</protein>
<feature type="compositionally biased region" description="Basic residues" evidence="9">
    <location>
        <begin position="535"/>
        <end position="546"/>
    </location>
</feature>
<dbReference type="SUPFAM" id="SSF49562">
    <property type="entry name" value="C2 domain (Calcium/lipid-binding domain, CaLB)"/>
    <property type="match status" value="1"/>
</dbReference>
<dbReference type="InterPro" id="IPR035012">
    <property type="entry name" value="Tensin-like_SH2"/>
</dbReference>
<dbReference type="EMBL" id="JBHFQA010000001">
    <property type="protein sequence ID" value="KAL2103803.1"/>
    <property type="molecule type" value="Genomic_DNA"/>
</dbReference>
<sequence>MERVMERNYDFDLTYITERIISVFFPPLLEEQRYRGNLKEVAAMLKSKHQDKFLLLNLSDRRHDITRLNPKVHDFGWPDLHAPPLDKICAMCKAMETWLNSDPQHVVVLHCKGNKGKTGVIIAAYMHYSKISAGADQALSTLAMRKFCEDKVSSSLQPSQNRYIYYFGGLLSGAIKMNSSPLFLHQVLIPTIPNFQADGGYFPFLKIYQSMQLVYTSGIYDLQGSGGRRLCVTIEPALLLKGDIMVKCYHRRVQRAERDTVFRLQFHTCTIHGAQLWFGKGELDEACSDDVFPADATVEFVFSSGPEKMKGREYQRNDPAVTVDYNTSDPVVRWDSYENFNQRHQDSLEDIAHTRGPLDGSLYAQVKKRRAAGSGSLTSTNGSLPCSTAEERPNQLLSVSSDSGHSSSAVAERLEEPPRPPPPTQQEREDLERLLGGIEGDRVVVGRDQRERETAILDDGDSPVLPPAEHAGTLRLSRSCSCRVGYRSQHCSEPACDRPHHLANGYCLDRVPSSNGHPAAPPPPPPSALMGMCQHTHHSPPHHHHQPLPPPDLLWDRQQGPPHYLHRSCSEAPSRHLCSYPGQDLPPALAGSGRLLCHPDDYLPYGHPSSHAPHIPHSHHPKPPPAPAPYHDMMLLDSLGPPGCPCRDCCLRRDDSAFHTLRMDRGEGLHWEREGLRRGREVSLHWEREREADLQWEADYWHRRATVSGYGAPPPQGPHHDLPAFSFDPLPSGHPAYPEPTHSHAHSHLDVKYSSSSGYQTPRQACPYSPYQPSPSESRGYASGYQSESTSPLPPPGSCPGPSGHPSGPMDRHSEAHSQAYPDTQTDGHATVMEGGHWRDHINHVPLRGIHRETHIPCSTPSDMSGPPTPVHTSSPLRTQESPSLAARECEMHSKEALGDMAPTQSPVRPQPGPQESPSPPQTSRHSQPSSTEPRTPTQAASETLSPSSPSLSPEAQDRQPLPAASPDQSTAMAIVAPSQAQGHSHPIPALPEEGARVPQDSPPQDAMAAVPVAHRAGPNSSSSLPSPPMSPSAPQTHPSSSCPQPETASPKSDSAPSSPQPPHGSQEGSPSSAEPPVPGFATLGRRLMLASEPVGHLQHYSSMEGISSARGSPASEGTSTPTFPLSPGYYQPAESLGSCSGHPGSSAPQPPLPEKRRQGAVPGSPNGRLGSLRPGAGGQQSVQHHVTFSPSVGVGEVLLPAGQSEGVITEEDLGNRVSVKFVQDSSRFWYKPGISRDQAIAALKEREPGSFLIRDSNSFQGAYGLALKVATPPTNMNSHSNKVGDPLEQLVRHFLIETGPRGVKIKGCQNEPYFGSLSALVYQHSITPISLPCALRIPEKDLLGDVQEVQPVSNMSTAADLLKQGAACNVLYLNSVETESLTGPQAIAKASTATMSRSPRPSATVVHFKVSAQGITLTDSQRRVFFRRHYPLNSVTFSSIDPQDRRVFGFVAKKPGSVAENVCHLFAELDPEQPASAIINFINKVMLAPQRR</sequence>
<dbReference type="SMART" id="SM00252">
    <property type="entry name" value="SH2"/>
    <property type="match status" value="1"/>
</dbReference>
<evidence type="ECO:0000256" key="1">
    <source>
        <dbReference type="ARBA" id="ARBA00004246"/>
    </source>
</evidence>
<dbReference type="InterPro" id="IPR000980">
    <property type="entry name" value="SH2"/>
</dbReference>
<feature type="compositionally biased region" description="Polar residues" evidence="9">
    <location>
        <begin position="1036"/>
        <end position="1048"/>
    </location>
</feature>
<feature type="compositionally biased region" description="Low complexity" evidence="9">
    <location>
        <begin position="398"/>
        <end position="408"/>
    </location>
</feature>
<evidence type="ECO:0000256" key="4">
    <source>
        <dbReference type="ARBA" id="ARBA00022801"/>
    </source>
</evidence>
<dbReference type="InterPro" id="IPR006020">
    <property type="entry name" value="PTB/PI_dom"/>
</dbReference>
<feature type="compositionally biased region" description="Polar residues" evidence="9">
    <location>
        <begin position="925"/>
        <end position="944"/>
    </location>
</feature>
<dbReference type="SUPFAM" id="SSF52799">
    <property type="entry name" value="(Phosphotyrosine protein) phosphatases II"/>
    <property type="match status" value="1"/>
</dbReference>
<dbReference type="SUPFAM" id="SSF55550">
    <property type="entry name" value="SH2 domain"/>
    <property type="match status" value="1"/>
</dbReference>
<dbReference type="CDD" id="cd09927">
    <property type="entry name" value="SH2_Tensin_like"/>
    <property type="match status" value="1"/>
</dbReference>
<dbReference type="InterPro" id="IPR036860">
    <property type="entry name" value="SH2_dom_sf"/>
</dbReference>
<feature type="region of interest" description="Disordered" evidence="9">
    <location>
        <begin position="397"/>
        <end position="428"/>
    </location>
</feature>
<feature type="region of interest" description="Disordered" evidence="9">
    <location>
        <begin position="370"/>
        <end position="389"/>
    </location>
</feature>
<evidence type="ECO:0000259" key="12">
    <source>
        <dbReference type="PROSITE" id="PS51182"/>
    </source>
</evidence>
<dbReference type="Proteomes" id="UP001591681">
    <property type="component" value="Unassembled WGS sequence"/>
</dbReference>
<dbReference type="InterPro" id="IPR029023">
    <property type="entry name" value="Tensin_phosphatase"/>
</dbReference>
<organism evidence="13 14">
    <name type="scientific">Coilia grayii</name>
    <name type="common">Gray's grenadier anchovy</name>
    <dbReference type="NCBI Taxonomy" id="363190"/>
    <lineage>
        <taxon>Eukaryota</taxon>
        <taxon>Metazoa</taxon>
        <taxon>Chordata</taxon>
        <taxon>Craniata</taxon>
        <taxon>Vertebrata</taxon>
        <taxon>Euteleostomi</taxon>
        <taxon>Actinopterygii</taxon>
        <taxon>Neopterygii</taxon>
        <taxon>Teleostei</taxon>
        <taxon>Clupei</taxon>
        <taxon>Clupeiformes</taxon>
        <taxon>Clupeoidei</taxon>
        <taxon>Engraulidae</taxon>
        <taxon>Coilinae</taxon>
        <taxon>Coilia</taxon>
    </lineage>
</organism>
<dbReference type="InterPro" id="IPR029021">
    <property type="entry name" value="Prot-tyrosine_phosphatase-like"/>
</dbReference>
<dbReference type="InterPro" id="IPR051484">
    <property type="entry name" value="Tensin_PTEN_phosphatase"/>
</dbReference>
<dbReference type="SMART" id="SM00462">
    <property type="entry name" value="PTB"/>
    <property type="match status" value="1"/>
</dbReference>
<dbReference type="Pfam" id="PF00017">
    <property type="entry name" value="SH2"/>
    <property type="match status" value="1"/>
</dbReference>
<dbReference type="PROSITE" id="PS50001">
    <property type="entry name" value="SH2"/>
    <property type="match status" value="1"/>
</dbReference>
<dbReference type="Gene3D" id="2.30.29.30">
    <property type="entry name" value="Pleckstrin-homology domain (PH domain)/Phosphotyrosine-binding domain (PTB)"/>
    <property type="match status" value="1"/>
</dbReference>
<feature type="compositionally biased region" description="Polar residues" evidence="9">
    <location>
        <begin position="753"/>
        <end position="763"/>
    </location>
</feature>
<dbReference type="InterPro" id="IPR013625">
    <property type="entry name" value="PTB"/>
</dbReference>
<evidence type="ECO:0000256" key="6">
    <source>
        <dbReference type="ARBA" id="ARBA00022949"/>
    </source>
</evidence>
<dbReference type="GO" id="GO:0005925">
    <property type="term" value="C:focal adhesion"/>
    <property type="evidence" value="ECO:0007669"/>
    <property type="project" value="UniProtKB-SubCell"/>
</dbReference>
<dbReference type="SMART" id="SM01326">
    <property type="entry name" value="PTEN_C2"/>
    <property type="match status" value="1"/>
</dbReference>
<gene>
    <name evidence="13" type="ORF">ACEWY4_000671</name>
</gene>
<keyword evidence="3" id="KW-0597">Phosphoprotein</keyword>
<dbReference type="FunFam" id="3.90.190.10:FF:000010">
    <property type="entry name" value="tensin-1 isoform X2"/>
    <property type="match status" value="1"/>
</dbReference>
<dbReference type="InterPro" id="IPR035892">
    <property type="entry name" value="C2_domain_sf"/>
</dbReference>
<evidence type="ECO:0000256" key="3">
    <source>
        <dbReference type="ARBA" id="ARBA00022553"/>
    </source>
</evidence>
<feature type="compositionally biased region" description="Low complexity" evidence="9">
    <location>
        <begin position="373"/>
        <end position="384"/>
    </location>
</feature>
<comment type="similarity">
    <text evidence="2">Belongs to the PTEN phosphatase protein family.</text>
</comment>
<dbReference type="Gene3D" id="3.90.190.10">
    <property type="entry name" value="Protein tyrosine phosphatase superfamily"/>
    <property type="match status" value="1"/>
</dbReference>
<dbReference type="SUPFAM" id="SSF50729">
    <property type="entry name" value="PH domain-like"/>
    <property type="match status" value="1"/>
</dbReference>
<feature type="region of interest" description="Disordered" evidence="9">
    <location>
        <begin position="1105"/>
        <end position="1183"/>
    </location>
</feature>
<evidence type="ECO:0000256" key="7">
    <source>
        <dbReference type="ARBA" id="ARBA00022999"/>
    </source>
</evidence>
<dbReference type="InterPro" id="IPR011993">
    <property type="entry name" value="PH-like_dom_sf"/>
</dbReference>
<comment type="caution">
    <text evidence="13">The sequence shown here is derived from an EMBL/GenBank/DDBJ whole genome shotgun (WGS) entry which is preliminary data.</text>
</comment>
<dbReference type="CDD" id="cd01213">
    <property type="entry name" value="PTB_tensin"/>
    <property type="match status" value="1"/>
</dbReference>
<dbReference type="InterPro" id="IPR003595">
    <property type="entry name" value="Tyr_Pase_cat"/>
</dbReference>
<dbReference type="PANTHER" id="PTHR45734">
    <property type="entry name" value="TENSIN"/>
    <property type="match status" value="1"/>
</dbReference>
<evidence type="ECO:0000259" key="10">
    <source>
        <dbReference type="PROSITE" id="PS50001"/>
    </source>
</evidence>
<dbReference type="FunFam" id="3.30.505.10:FF:000002">
    <property type="entry name" value="Tensin 1"/>
    <property type="match status" value="1"/>
</dbReference>
<evidence type="ECO:0000313" key="14">
    <source>
        <dbReference type="Proteomes" id="UP001591681"/>
    </source>
</evidence>
<keyword evidence="14" id="KW-1185">Reference proteome</keyword>
<evidence type="ECO:0008006" key="15">
    <source>
        <dbReference type="Google" id="ProtNLM"/>
    </source>
</evidence>
<keyword evidence="4" id="KW-0378">Hydrolase</keyword>
<feature type="compositionally biased region" description="Low complexity" evidence="9">
    <location>
        <begin position="945"/>
        <end position="954"/>
    </location>
</feature>
<keyword evidence="5" id="KW-0904">Protein phosphatase</keyword>
<evidence type="ECO:0000256" key="5">
    <source>
        <dbReference type="ARBA" id="ARBA00022912"/>
    </source>
</evidence>
<feature type="compositionally biased region" description="Low complexity" evidence="9">
    <location>
        <begin position="800"/>
        <end position="809"/>
    </location>
</feature>
<dbReference type="PROSITE" id="PS51182">
    <property type="entry name" value="C2_TENSIN"/>
    <property type="match status" value="1"/>
</dbReference>
<feature type="domain" description="C2 tensin-type" evidence="12">
    <location>
        <begin position="179"/>
        <end position="305"/>
    </location>
</feature>
<dbReference type="Gene3D" id="3.30.505.10">
    <property type="entry name" value="SH2 domain"/>
    <property type="match status" value="1"/>
</dbReference>
<feature type="domain" description="Phosphatase tensin-type" evidence="11">
    <location>
        <begin position="2"/>
        <end position="174"/>
    </location>
</feature>
<keyword evidence="6" id="KW-0965">Cell junction</keyword>
<dbReference type="PROSITE" id="PS51181">
    <property type="entry name" value="PPASE_TENSIN"/>
    <property type="match status" value="1"/>
</dbReference>
<dbReference type="Gene3D" id="2.60.40.1110">
    <property type="match status" value="1"/>
</dbReference>
<feature type="region of interest" description="Disordered" evidence="9">
    <location>
        <begin position="854"/>
        <end position="1086"/>
    </location>
</feature>
<dbReference type="InterPro" id="IPR033929">
    <property type="entry name" value="Tensin_PTB"/>
</dbReference>
<dbReference type="SMART" id="SM00404">
    <property type="entry name" value="PTPc_motif"/>
    <property type="match status" value="1"/>
</dbReference>
<dbReference type="Pfam" id="PF08416">
    <property type="entry name" value="PTB"/>
    <property type="match status" value="1"/>
</dbReference>
<name>A0ABD1KYJ9_9TELE</name>
<feature type="compositionally biased region" description="Low complexity" evidence="9">
    <location>
        <begin position="767"/>
        <end position="778"/>
    </location>
</feature>
<dbReference type="FunFam" id="2.30.29.30:FF:000039">
    <property type="entry name" value="Tensin 1"/>
    <property type="match status" value="1"/>
</dbReference>